<evidence type="ECO:0000313" key="2">
    <source>
        <dbReference type="Proteomes" id="UP000887540"/>
    </source>
</evidence>
<protein>
    <submittedName>
        <fullName evidence="3">Uncharacterized protein</fullName>
    </submittedName>
</protein>
<keyword evidence="2" id="KW-1185">Reference proteome</keyword>
<name>A0A914EDR2_9BILA</name>
<dbReference type="Pfam" id="PF04870">
    <property type="entry name" value="Moulting_cycle"/>
    <property type="match status" value="1"/>
</dbReference>
<keyword evidence="1" id="KW-1133">Transmembrane helix</keyword>
<dbReference type="PANTHER" id="PTHR21523">
    <property type="match status" value="1"/>
</dbReference>
<dbReference type="PANTHER" id="PTHR21523:SF44">
    <property type="entry name" value="MLT-TEN (MLT-10) RELATED"/>
    <property type="match status" value="1"/>
</dbReference>
<feature type="transmembrane region" description="Helical" evidence="1">
    <location>
        <begin position="327"/>
        <end position="349"/>
    </location>
</feature>
<evidence type="ECO:0000313" key="3">
    <source>
        <dbReference type="WBParaSite" id="ACRNAN_scaffold7500.g17858.t1"/>
    </source>
</evidence>
<organism evidence="2 3">
    <name type="scientific">Acrobeloides nanus</name>
    <dbReference type="NCBI Taxonomy" id="290746"/>
    <lineage>
        <taxon>Eukaryota</taxon>
        <taxon>Metazoa</taxon>
        <taxon>Ecdysozoa</taxon>
        <taxon>Nematoda</taxon>
        <taxon>Chromadorea</taxon>
        <taxon>Rhabditida</taxon>
        <taxon>Tylenchina</taxon>
        <taxon>Cephalobomorpha</taxon>
        <taxon>Cephaloboidea</taxon>
        <taxon>Cephalobidae</taxon>
        <taxon>Acrobeloides</taxon>
    </lineage>
</organism>
<dbReference type="Proteomes" id="UP000887540">
    <property type="component" value="Unplaced"/>
</dbReference>
<keyword evidence="1" id="KW-0472">Membrane</keyword>
<proteinExistence type="predicted"/>
<dbReference type="InterPro" id="IPR006954">
    <property type="entry name" value="Mlt-10-like"/>
</dbReference>
<sequence length="410" mass="45462">MPRKVKQMNKLSSISNPVQSPIAKVTNLIRNLYHKFTPTDSNKDNKDDKPIKWTRTYEKLLHLKEELERKERLPGAKTYNLRMYDLVLGHDKPTLSPKESRTPKGLLQMAMNMVESVRSNKAVQETGNVKFLSPRFAPLMPDKTEAKSSHMSPTILAFYEEKYDNKSFASIPSVLKATGMSKTDRDNVLELLMDVSGATKHVGDALNLLDKLNFFGVKIPEAERHLGVYENIRPDEREEALWARIERIAMNRPDNATLPKSRRKRQISLLSPVVLAPYMFTPVFGLTVLGPVILSPSLFSPLIANPAVLSPYILSPGVPMPEILSPYVLCPYILSPLALAPFVLTPYVLSPNIVNPYALSPVILSPFVLSPDILSPAVLGGPILSPNVGSPSVLTEGFLTANVLSPSFLS</sequence>
<keyword evidence="1" id="KW-0812">Transmembrane</keyword>
<accession>A0A914EDR2</accession>
<feature type="transmembrane region" description="Helical" evidence="1">
    <location>
        <begin position="269"/>
        <end position="292"/>
    </location>
</feature>
<dbReference type="AlphaFoldDB" id="A0A914EDR2"/>
<dbReference type="WBParaSite" id="ACRNAN_scaffold7500.g17858.t1">
    <property type="protein sequence ID" value="ACRNAN_scaffold7500.g17858.t1"/>
    <property type="gene ID" value="ACRNAN_scaffold7500.g17858"/>
</dbReference>
<evidence type="ECO:0000256" key="1">
    <source>
        <dbReference type="SAM" id="Phobius"/>
    </source>
</evidence>
<reference evidence="3" key="1">
    <citation type="submission" date="2022-11" db="UniProtKB">
        <authorList>
            <consortium name="WormBaseParasite"/>
        </authorList>
    </citation>
    <scope>IDENTIFICATION</scope>
</reference>